<name>A0AAV0JM15_9ROSI</name>
<organism evidence="2 3">
    <name type="scientific">Linum tenue</name>
    <dbReference type="NCBI Taxonomy" id="586396"/>
    <lineage>
        <taxon>Eukaryota</taxon>
        <taxon>Viridiplantae</taxon>
        <taxon>Streptophyta</taxon>
        <taxon>Embryophyta</taxon>
        <taxon>Tracheophyta</taxon>
        <taxon>Spermatophyta</taxon>
        <taxon>Magnoliopsida</taxon>
        <taxon>eudicotyledons</taxon>
        <taxon>Gunneridae</taxon>
        <taxon>Pentapetalae</taxon>
        <taxon>rosids</taxon>
        <taxon>fabids</taxon>
        <taxon>Malpighiales</taxon>
        <taxon>Linaceae</taxon>
        <taxon>Linum</taxon>
    </lineage>
</organism>
<comment type="caution">
    <text evidence="2">The sequence shown here is derived from an EMBL/GenBank/DDBJ whole genome shotgun (WGS) entry which is preliminary data.</text>
</comment>
<evidence type="ECO:0000313" key="2">
    <source>
        <dbReference type="EMBL" id="CAI0409646.1"/>
    </source>
</evidence>
<keyword evidence="3" id="KW-1185">Reference proteome</keyword>
<gene>
    <name evidence="2" type="ORF">LITE_LOCUS14456</name>
</gene>
<dbReference type="AlphaFoldDB" id="A0AAV0JM15"/>
<evidence type="ECO:0000256" key="1">
    <source>
        <dbReference type="SAM" id="MobiDB-lite"/>
    </source>
</evidence>
<sequence>MEQEARRLRCLLGAHEAGGLRAHPLRHQLRREPLLGERQAVEPRRRGGSVGRREMLLRSRGELV</sequence>
<proteinExistence type="predicted"/>
<feature type="region of interest" description="Disordered" evidence="1">
    <location>
        <begin position="38"/>
        <end position="64"/>
    </location>
</feature>
<evidence type="ECO:0000313" key="3">
    <source>
        <dbReference type="Proteomes" id="UP001154282"/>
    </source>
</evidence>
<dbReference type="Proteomes" id="UP001154282">
    <property type="component" value="Unassembled WGS sequence"/>
</dbReference>
<reference evidence="2" key="1">
    <citation type="submission" date="2022-08" db="EMBL/GenBank/DDBJ databases">
        <authorList>
            <person name="Gutierrez-Valencia J."/>
        </authorList>
    </citation>
    <scope>NUCLEOTIDE SEQUENCE</scope>
</reference>
<dbReference type="EMBL" id="CAMGYJ010000005">
    <property type="protein sequence ID" value="CAI0409646.1"/>
    <property type="molecule type" value="Genomic_DNA"/>
</dbReference>
<protein>
    <submittedName>
        <fullName evidence="2">Uncharacterized protein</fullName>
    </submittedName>
</protein>
<accession>A0AAV0JM15</accession>